<dbReference type="InterPro" id="IPR017983">
    <property type="entry name" value="GPCR_2_secretin-like_CS"/>
</dbReference>
<dbReference type="FunFam" id="1.20.1070.10:FF:000073">
    <property type="entry name" value="Adhesion G-protein coupled receptor D1"/>
    <property type="match status" value="1"/>
</dbReference>
<evidence type="ECO:0000313" key="11">
    <source>
        <dbReference type="Proteomes" id="UP000472271"/>
    </source>
</evidence>
<dbReference type="InterPro" id="IPR017981">
    <property type="entry name" value="GPCR_2-like_7TM"/>
</dbReference>
<keyword evidence="4 7" id="KW-1133">Transmembrane helix</keyword>
<dbReference type="GO" id="GO:0007166">
    <property type="term" value="P:cell surface receptor signaling pathway"/>
    <property type="evidence" value="ECO:0007669"/>
    <property type="project" value="InterPro"/>
</dbReference>
<dbReference type="PRINTS" id="PR00249">
    <property type="entry name" value="GPCRSECRETIN"/>
</dbReference>
<reference evidence="10" key="1">
    <citation type="submission" date="2019-06" db="EMBL/GenBank/DDBJ databases">
        <authorList>
            <consortium name="Wellcome Sanger Institute Data Sharing"/>
        </authorList>
    </citation>
    <scope>NUCLEOTIDE SEQUENCE [LARGE SCALE GENOMIC DNA]</scope>
</reference>
<comment type="subcellular location">
    <subcellularLocation>
        <location evidence="1">Membrane</location>
        <topology evidence="1">Multi-pass membrane protein</topology>
    </subcellularLocation>
</comment>
<dbReference type="Gene3D" id="2.60.220.50">
    <property type="match status" value="1"/>
</dbReference>
<dbReference type="SUPFAM" id="SSF49899">
    <property type="entry name" value="Concanavalin A-like lectins/glucanases"/>
    <property type="match status" value="1"/>
</dbReference>
<dbReference type="GO" id="GO:0005886">
    <property type="term" value="C:plasma membrane"/>
    <property type="evidence" value="ECO:0007669"/>
    <property type="project" value="TreeGrafter"/>
</dbReference>
<reference evidence="10" key="3">
    <citation type="submission" date="2025-09" db="UniProtKB">
        <authorList>
            <consortium name="Ensembl"/>
        </authorList>
    </citation>
    <scope>IDENTIFICATION</scope>
</reference>
<dbReference type="FunFam" id="2.60.120.200:FF:000314">
    <property type="entry name" value="Adhesion G-protein coupled receptor D1"/>
    <property type="match status" value="1"/>
</dbReference>
<sequence length="804" mass="89641">FNSCMTDCIWYSFQTLWSLQVLATASHYWPLDDVNGIHELWDRIGKRPDIVEGMVNKGIFLNGDNGGTFLHFGNYQNTCISDPTLCGPEGITFSFFWKNHEAESRFAVASGGKVISNGFSVFTNPYGGYVEFYTRGNNHRWKANISVPGPFWTHILFTWTKISGLKVYINGTFTVGDSTGSISENYGDPHPDLVIGTGNGRSYSHYVTGAFDEFVIWERALSPDEILLYYNAAIGRTSETTAKYFLSFYNMAHLLYSEIDSLHLFFSPFLCIIFCLPAAFVVSFSLRSPHIYDPPLIIQIGLVLTSWFVSLLCFSQCFTLFLTSNPADYSLMKFPQNYNLPHYRFPTEGKNYISVPGEAFTMQCEHKYCKLKMFSNLSVMINEATDFKDHKIQVASCLISLKVEPSPALSVNLSGAPLIKIVLTHALVRTDTHIFTDCIVNFSSRLSNEGVWSNEGCVRSEGNMTYSVCLCNHLTNFAILMQVVPIELTTGHRVALSTIGYVGCSISIFCLAITLVTFAVLSSVSTIRNQRYHIHANLSFAILVAEILLLISARFDPGTLPCKIMAVLLHFFFLSAFAWMLVEGLHLYSMVVKVFGSEGSKHFYYYGIGWGSPLLICVVSMTSALDSYGEVDNCWLSLKNGAIWAFVAPALFVIVVNIGILISVTRIISRISGENYKVHGDANAVKLTAKAVAVLLPILGISWIFGVLAVNTHSLAFLYIFAIFNSLQGFFVFLFHCLLNSEVRAAFKHKTKVWSLTSSSIRNINVKPFNSDIMNGNKEGVTPTKMNTWDKSTNSANRIDLSAV</sequence>
<feature type="transmembrane region" description="Helical" evidence="7">
    <location>
        <begin position="534"/>
        <end position="552"/>
    </location>
</feature>
<dbReference type="Pfam" id="PF13385">
    <property type="entry name" value="Laminin_G_3"/>
    <property type="match status" value="1"/>
</dbReference>
<feature type="transmembrane region" description="Helical" evidence="7">
    <location>
        <begin position="642"/>
        <end position="668"/>
    </location>
</feature>
<dbReference type="Pfam" id="PF01825">
    <property type="entry name" value="GPS"/>
    <property type="match status" value="1"/>
</dbReference>
<name>A0A672ZXN6_9TELE</name>
<feature type="transmembrane region" description="Helical" evidence="7">
    <location>
        <begin position="499"/>
        <end position="522"/>
    </location>
</feature>
<feature type="transmembrane region" description="Helical" evidence="7">
    <location>
        <begin position="564"/>
        <end position="582"/>
    </location>
</feature>
<dbReference type="InterPro" id="IPR000203">
    <property type="entry name" value="GPS"/>
</dbReference>
<dbReference type="InterPro" id="IPR000832">
    <property type="entry name" value="GPCR_2_secretin-like"/>
</dbReference>
<evidence type="ECO:0000256" key="1">
    <source>
        <dbReference type="ARBA" id="ARBA00004141"/>
    </source>
</evidence>
<dbReference type="Gene3D" id="2.60.120.200">
    <property type="match status" value="1"/>
</dbReference>
<dbReference type="PROSITE" id="PS50261">
    <property type="entry name" value="G_PROTEIN_RECEP_F2_4"/>
    <property type="match status" value="1"/>
</dbReference>
<keyword evidence="6" id="KW-1015">Disulfide bond</keyword>
<feature type="transmembrane region" description="Helical" evidence="7">
    <location>
        <begin position="603"/>
        <end position="622"/>
    </location>
</feature>
<keyword evidence="2 7" id="KW-0812">Transmembrane</keyword>
<evidence type="ECO:0000256" key="4">
    <source>
        <dbReference type="ARBA" id="ARBA00022989"/>
    </source>
</evidence>
<feature type="transmembrane region" description="Helical" evidence="7">
    <location>
        <begin position="689"/>
        <end position="710"/>
    </location>
</feature>
<dbReference type="Proteomes" id="UP000472271">
    <property type="component" value="Chromosome 9"/>
</dbReference>
<evidence type="ECO:0000313" key="10">
    <source>
        <dbReference type="Ensembl" id="ENSSORP00005021003.1"/>
    </source>
</evidence>
<evidence type="ECO:0000259" key="8">
    <source>
        <dbReference type="PROSITE" id="PS50221"/>
    </source>
</evidence>
<evidence type="ECO:0000256" key="2">
    <source>
        <dbReference type="ARBA" id="ARBA00022692"/>
    </source>
</evidence>
<dbReference type="Pfam" id="PF00002">
    <property type="entry name" value="7tm_2"/>
    <property type="match status" value="1"/>
</dbReference>
<gene>
    <name evidence="10" type="primary">adgrd1</name>
</gene>
<dbReference type="InterPro" id="IPR057244">
    <property type="entry name" value="GAIN_B"/>
</dbReference>
<dbReference type="InterPro" id="IPR046338">
    <property type="entry name" value="GAIN_dom_sf"/>
</dbReference>
<proteinExistence type="predicted"/>
<evidence type="ECO:0000259" key="9">
    <source>
        <dbReference type="PROSITE" id="PS50261"/>
    </source>
</evidence>
<dbReference type="PANTHER" id="PTHR12011">
    <property type="entry name" value="ADHESION G-PROTEIN COUPLED RECEPTOR"/>
    <property type="match status" value="1"/>
</dbReference>
<dbReference type="PROSITE" id="PS00650">
    <property type="entry name" value="G_PROTEIN_RECEP_F2_2"/>
    <property type="match status" value="1"/>
</dbReference>
<dbReference type="GO" id="GO:0004930">
    <property type="term" value="F:G protein-coupled receptor activity"/>
    <property type="evidence" value="ECO:0007669"/>
    <property type="project" value="InterPro"/>
</dbReference>
<dbReference type="Ensembl" id="ENSSORT00005021630.1">
    <property type="protein sequence ID" value="ENSSORP00005021003.1"/>
    <property type="gene ID" value="ENSSORG00005008671.1"/>
</dbReference>
<protein>
    <submittedName>
        <fullName evidence="10">Adhesion G protein-coupled receptor D1</fullName>
    </submittedName>
</protein>
<evidence type="ECO:0000256" key="6">
    <source>
        <dbReference type="ARBA" id="ARBA00023157"/>
    </source>
</evidence>
<evidence type="ECO:0000256" key="5">
    <source>
        <dbReference type="ARBA" id="ARBA00023136"/>
    </source>
</evidence>
<evidence type="ECO:0000256" key="7">
    <source>
        <dbReference type="SAM" id="Phobius"/>
    </source>
</evidence>
<feature type="transmembrane region" description="Helical" evidence="7">
    <location>
        <begin position="716"/>
        <end position="739"/>
    </location>
</feature>
<feature type="transmembrane region" description="Helical" evidence="7">
    <location>
        <begin position="296"/>
        <end position="322"/>
    </location>
</feature>
<dbReference type="PROSITE" id="PS50221">
    <property type="entry name" value="GAIN_B"/>
    <property type="match status" value="1"/>
</dbReference>
<dbReference type="SMART" id="SM00303">
    <property type="entry name" value="GPS"/>
    <property type="match status" value="1"/>
</dbReference>
<accession>A0A672ZXN6</accession>
<evidence type="ECO:0000256" key="3">
    <source>
        <dbReference type="ARBA" id="ARBA00022729"/>
    </source>
</evidence>
<dbReference type="AlphaFoldDB" id="A0A672ZXN6"/>
<dbReference type="PANTHER" id="PTHR12011:SF216">
    <property type="entry name" value="ADHESION G-PROTEIN COUPLED RECEPTOR D1"/>
    <property type="match status" value="1"/>
</dbReference>
<dbReference type="InterPro" id="IPR013320">
    <property type="entry name" value="ConA-like_dom_sf"/>
</dbReference>
<keyword evidence="11" id="KW-1185">Reference proteome</keyword>
<dbReference type="Gene3D" id="1.20.1070.10">
    <property type="entry name" value="Rhodopsin 7-helix transmembrane proteins"/>
    <property type="match status" value="1"/>
</dbReference>
<dbReference type="GO" id="GO:0007189">
    <property type="term" value="P:adenylate cyclase-activating G protein-coupled receptor signaling pathway"/>
    <property type="evidence" value="ECO:0007669"/>
    <property type="project" value="TreeGrafter"/>
</dbReference>
<feature type="domain" description="G-protein coupled receptors family 2 profile 2" evidence="9">
    <location>
        <begin position="496"/>
        <end position="740"/>
    </location>
</feature>
<organism evidence="10 11">
    <name type="scientific">Sphaeramia orbicularis</name>
    <name type="common">orbiculate cardinalfish</name>
    <dbReference type="NCBI Taxonomy" id="375764"/>
    <lineage>
        <taxon>Eukaryota</taxon>
        <taxon>Metazoa</taxon>
        <taxon>Chordata</taxon>
        <taxon>Craniata</taxon>
        <taxon>Vertebrata</taxon>
        <taxon>Euteleostomi</taxon>
        <taxon>Actinopterygii</taxon>
        <taxon>Neopterygii</taxon>
        <taxon>Teleostei</taxon>
        <taxon>Neoteleostei</taxon>
        <taxon>Acanthomorphata</taxon>
        <taxon>Gobiaria</taxon>
        <taxon>Kurtiformes</taxon>
        <taxon>Apogonoidei</taxon>
        <taxon>Apogonidae</taxon>
        <taxon>Apogoninae</taxon>
        <taxon>Sphaeramia</taxon>
    </lineage>
</organism>
<keyword evidence="3" id="KW-0732">Signal</keyword>
<feature type="transmembrane region" description="Helical" evidence="7">
    <location>
        <begin position="264"/>
        <end position="284"/>
    </location>
</feature>
<reference evidence="10" key="2">
    <citation type="submission" date="2025-08" db="UniProtKB">
        <authorList>
            <consortium name="Ensembl"/>
        </authorList>
    </citation>
    <scope>IDENTIFICATION</scope>
</reference>
<keyword evidence="5 7" id="KW-0472">Membrane</keyword>
<feature type="domain" description="GAIN-B" evidence="8">
    <location>
        <begin position="318"/>
        <end position="487"/>
    </location>
</feature>